<name>A0ABD1CHU2_CULPP</name>
<dbReference type="AlphaFoldDB" id="A0ABD1CHU2"/>
<organism evidence="1 2">
    <name type="scientific">Culex pipiens pipiens</name>
    <name type="common">Northern house mosquito</name>
    <dbReference type="NCBI Taxonomy" id="38569"/>
    <lineage>
        <taxon>Eukaryota</taxon>
        <taxon>Metazoa</taxon>
        <taxon>Ecdysozoa</taxon>
        <taxon>Arthropoda</taxon>
        <taxon>Hexapoda</taxon>
        <taxon>Insecta</taxon>
        <taxon>Pterygota</taxon>
        <taxon>Neoptera</taxon>
        <taxon>Endopterygota</taxon>
        <taxon>Diptera</taxon>
        <taxon>Nematocera</taxon>
        <taxon>Culicoidea</taxon>
        <taxon>Culicidae</taxon>
        <taxon>Culicinae</taxon>
        <taxon>Culicini</taxon>
        <taxon>Culex</taxon>
        <taxon>Culex</taxon>
    </lineage>
</organism>
<comment type="caution">
    <text evidence="1">The sequence shown here is derived from an EMBL/GenBank/DDBJ whole genome shotgun (WGS) entry which is preliminary data.</text>
</comment>
<reference evidence="1 2" key="1">
    <citation type="submission" date="2024-05" db="EMBL/GenBank/DDBJ databases">
        <title>Culex pipiens pipiens assembly and annotation.</title>
        <authorList>
            <person name="Alout H."/>
            <person name="Durand T."/>
        </authorList>
    </citation>
    <scope>NUCLEOTIDE SEQUENCE [LARGE SCALE GENOMIC DNA]</scope>
    <source>
        <strain evidence="1">HA-2024</strain>
        <tissue evidence="1">Whole body</tissue>
    </source>
</reference>
<sequence>MVNQVKLHRQSSSGWIRNRLEIFNKTILTPEVVAFSVPSLDNKRPPTAIGGWFFRDGTWKGVFSESVFKSS</sequence>
<keyword evidence="2" id="KW-1185">Reference proteome</keyword>
<dbReference type="EMBL" id="JBEHCU010012059">
    <property type="protein sequence ID" value="KAL1375933.1"/>
    <property type="molecule type" value="Genomic_DNA"/>
</dbReference>
<dbReference type="Proteomes" id="UP001562425">
    <property type="component" value="Unassembled WGS sequence"/>
</dbReference>
<evidence type="ECO:0000313" key="1">
    <source>
        <dbReference type="EMBL" id="KAL1375933.1"/>
    </source>
</evidence>
<gene>
    <name evidence="1" type="ORF">pipiens_004553</name>
</gene>
<protein>
    <submittedName>
        <fullName evidence="1">Uncharacterized protein</fullName>
    </submittedName>
</protein>
<proteinExistence type="predicted"/>
<accession>A0ABD1CHU2</accession>
<evidence type="ECO:0000313" key="2">
    <source>
        <dbReference type="Proteomes" id="UP001562425"/>
    </source>
</evidence>